<comment type="caution">
    <text evidence="1">The sequence shown here is derived from an EMBL/GenBank/DDBJ whole genome shotgun (WGS) entry which is preliminary data.</text>
</comment>
<dbReference type="Proteomes" id="UP000033531">
    <property type="component" value="Plasmid pHma8p1"/>
</dbReference>
<evidence type="ECO:0000313" key="2">
    <source>
        <dbReference type="Proteomes" id="UP000033531"/>
    </source>
</evidence>
<keyword evidence="1" id="KW-0614">Plasmid</keyword>
<reference evidence="1" key="1">
    <citation type="submission" date="2015-01" db="EMBL/GenBank/DDBJ databases">
        <title>Comparative genomics of the lactic acid bacteria isolated from the honey bee gut.</title>
        <authorList>
            <person name="Ellegaard K.M."/>
            <person name="Tamarit D."/>
            <person name="Javelind E."/>
            <person name="Olofsson T."/>
            <person name="Andersson S.G."/>
            <person name="Vasquez A."/>
        </authorList>
    </citation>
    <scope>NUCLEOTIDE SEQUENCE [LARGE SCALE GENOMIC DNA]</scope>
    <source>
        <strain evidence="1">Hma8</strain>
        <plasmid evidence="1">pHma8p1</plasmid>
    </source>
</reference>
<organism evidence="1 2">
    <name type="scientific">Lactobacillus melliventris</name>
    <dbReference type="NCBI Taxonomy" id="1218507"/>
    <lineage>
        <taxon>Bacteria</taxon>
        <taxon>Bacillati</taxon>
        <taxon>Bacillota</taxon>
        <taxon>Bacilli</taxon>
        <taxon>Lactobacillales</taxon>
        <taxon>Lactobacillaceae</taxon>
        <taxon>Lactobacillus</taxon>
    </lineage>
</organism>
<dbReference type="PATRIC" id="fig|1218507.3.peg.29"/>
<name>A0A0F4L8V9_9LACO</name>
<dbReference type="RefSeq" id="WP_046325809.1">
    <property type="nucleotide sequence ID" value="NZ_JBHTMT010000007.1"/>
</dbReference>
<dbReference type="HOGENOM" id="CLU_2023750_0_0_9"/>
<proteinExistence type="predicted"/>
<sequence length="122" mass="14126">MNQYIILNKSMFDDLKAASSDYFELLSNLNDIILYSNFILALKEKLEKGAMYKVRAVTTDIELVIDTQKYIIEYESNKKSTLSIFAFIQKTFENFRKSVANNFSDNVKAESCLIKILDDLEL</sequence>
<dbReference type="EMBL" id="JXLI01000019">
    <property type="protein sequence ID" value="KJY54709.1"/>
    <property type="molecule type" value="Genomic_DNA"/>
</dbReference>
<dbReference type="AlphaFoldDB" id="A0A0F4L8V9"/>
<protein>
    <submittedName>
        <fullName evidence="1">Uncharacterized protein</fullName>
    </submittedName>
</protein>
<evidence type="ECO:0000313" key="1">
    <source>
        <dbReference type="EMBL" id="KJY54709.1"/>
    </source>
</evidence>
<geneLocation type="plasmid" evidence="1 2">
    <name>pHma8p1</name>
</geneLocation>
<accession>A0A0F4L8V9</accession>
<dbReference type="OrthoDB" id="9919677at2"/>
<gene>
    <name evidence="1" type="ORF">JF74_18840</name>
</gene>